<dbReference type="AlphaFoldDB" id="A0A9D1RRH8"/>
<proteinExistence type="predicted"/>
<dbReference type="EMBL" id="DXGC01000105">
    <property type="protein sequence ID" value="HIW92424.1"/>
    <property type="molecule type" value="Genomic_DNA"/>
</dbReference>
<evidence type="ECO:0000313" key="4">
    <source>
        <dbReference type="Proteomes" id="UP000824190"/>
    </source>
</evidence>
<reference evidence="3" key="1">
    <citation type="journal article" date="2021" name="PeerJ">
        <title>Extensive microbial diversity within the chicken gut microbiome revealed by metagenomics and culture.</title>
        <authorList>
            <person name="Gilroy R."/>
            <person name="Ravi A."/>
            <person name="Getino M."/>
            <person name="Pursley I."/>
            <person name="Horton D.L."/>
            <person name="Alikhan N.F."/>
            <person name="Baker D."/>
            <person name="Gharbi K."/>
            <person name="Hall N."/>
            <person name="Watson M."/>
            <person name="Adriaenssens E.M."/>
            <person name="Foster-Nyarko E."/>
            <person name="Jarju S."/>
            <person name="Secka A."/>
            <person name="Antonio M."/>
            <person name="Oren A."/>
            <person name="Chaudhuri R.R."/>
            <person name="La Ragione R."/>
            <person name="Hildebrand F."/>
            <person name="Pallen M.J."/>
        </authorList>
    </citation>
    <scope>NUCLEOTIDE SEQUENCE</scope>
    <source>
        <strain evidence="3">CHK32-1732</strain>
    </source>
</reference>
<gene>
    <name evidence="3" type="ORF">H9870_12295</name>
</gene>
<name>A0A9D1RRH8_9CORY</name>
<feature type="compositionally biased region" description="Basic and acidic residues" evidence="1">
    <location>
        <begin position="325"/>
        <end position="409"/>
    </location>
</feature>
<sequence>MSTTHYAPSRSAASSERYVRGLADERGVAVTCDVPGGPGAFSRRAEALAAANDREVEALHYRQSFDAAEFDPDSAEDVQRVNDLGYQLGKRMHPHADALVVTHTDGRGRKPHNHILITNHDNETGRALSDYRTFKDRPDQGQQRGVQSVNDELMTEHGLTIARERKLAAKDWDMRREEFAEGSLSQQMGDRFEVALLDKRSVDVEGLREVIAEQNDQADEYGDRVPRMRLHSTTAKKGKNAGKERWTLYIEDDRDEAKRAELRHAVTRLSPEFAPDQAQAMFEHNRKRMERDHGIDGQGQGRRRAGAQFGDAGDVGLEARRRRAAAHDTDEGREGAHRASEDHGRGADEADRPGSDLAALREHVAADRGRREQAERDREHAQRVREESRREEAECRLAEFGRRGAEESRGYGLGD</sequence>
<comment type="caution">
    <text evidence="3">The sequence shown here is derived from an EMBL/GenBank/DDBJ whole genome shotgun (WGS) entry which is preliminary data.</text>
</comment>
<feature type="region of interest" description="Disordered" evidence="1">
    <location>
        <begin position="287"/>
        <end position="415"/>
    </location>
</feature>
<accession>A0A9D1RRH8</accession>
<evidence type="ECO:0000259" key="2">
    <source>
        <dbReference type="Pfam" id="PF03432"/>
    </source>
</evidence>
<evidence type="ECO:0000313" key="3">
    <source>
        <dbReference type="EMBL" id="HIW92424.1"/>
    </source>
</evidence>
<protein>
    <submittedName>
        <fullName evidence="3">Relaxase/mobilization nuclease domain-containing protein</fullName>
    </submittedName>
</protein>
<dbReference type="InterPro" id="IPR005094">
    <property type="entry name" value="Endonuclease_MobA/VirD2"/>
</dbReference>
<dbReference type="Proteomes" id="UP000824190">
    <property type="component" value="Unassembled WGS sequence"/>
</dbReference>
<feature type="domain" description="MobA/VirD2-like nuclease" evidence="2">
    <location>
        <begin position="45"/>
        <end position="159"/>
    </location>
</feature>
<organism evidence="3 4">
    <name type="scientific">Candidatus Corynebacterium avicola</name>
    <dbReference type="NCBI Taxonomy" id="2838527"/>
    <lineage>
        <taxon>Bacteria</taxon>
        <taxon>Bacillati</taxon>
        <taxon>Actinomycetota</taxon>
        <taxon>Actinomycetes</taxon>
        <taxon>Mycobacteriales</taxon>
        <taxon>Corynebacteriaceae</taxon>
        <taxon>Corynebacterium</taxon>
    </lineage>
</organism>
<evidence type="ECO:0000256" key="1">
    <source>
        <dbReference type="SAM" id="MobiDB-lite"/>
    </source>
</evidence>
<dbReference type="Pfam" id="PF03432">
    <property type="entry name" value="Relaxase"/>
    <property type="match status" value="1"/>
</dbReference>
<reference evidence="3" key="2">
    <citation type="submission" date="2021-04" db="EMBL/GenBank/DDBJ databases">
        <authorList>
            <person name="Gilroy R."/>
        </authorList>
    </citation>
    <scope>NUCLEOTIDE SEQUENCE</scope>
    <source>
        <strain evidence="3">CHK32-1732</strain>
    </source>
</reference>